<dbReference type="AlphaFoldDB" id="A0A645CJI8"/>
<evidence type="ECO:0000313" key="2">
    <source>
        <dbReference type="EMBL" id="MPM77120.1"/>
    </source>
</evidence>
<proteinExistence type="predicted"/>
<dbReference type="PANTHER" id="PTHR30627:SF2">
    <property type="entry name" value="PEPTIDOGLYCAN D,D-TRANSPEPTIDASE MRDA"/>
    <property type="match status" value="1"/>
</dbReference>
<name>A0A645CJI8_9ZZZZ</name>
<dbReference type="GO" id="GO:0071972">
    <property type="term" value="F:peptidoglycan L,D-transpeptidase activity"/>
    <property type="evidence" value="ECO:0007669"/>
    <property type="project" value="TreeGrafter"/>
</dbReference>
<dbReference type="Gene3D" id="3.40.710.10">
    <property type="entry name" value="DD-peptidase/beta-lactamase superfamily"/>
    <property type="match status" value="1"/>
</dbReference>
<comment type="caution">
    <text evidence="2">The sequence shown here is derived from an EMBL/GenBank/DDBJ whole genome shotgun (WGS) entry which is preliminary data.</text>
</comment>
<protein>
    <recommendedName>
        <fullName evidence="1">Penicillin-binding protein transpeptidase domain-containing protein</fullName>
    </recommendedName>
</protein>
<gene>
    <name evidence="2" type="ORF">SDC9_124120</name>
</gene>
<dbReference type="PANTHER" id="PTHR30627">
    <property type="entry name" value="PEPTIDOGLYCAN D,D-TRANSPEPTIDASE"/>
    <property type="match status" value="1"/>
</dbReference>
<dbReference type="EMBL" id="VSSQ01027730">
    <property type="protein sequence ID" value="MPM77120.1"/>
    <property type="molecule type" value="Genomic_DNA"/>
</dbReference>
<feature type="domain" description="Penicillin-binding protein transpeptidase" evidence="1">
    <location>
        <begin position="5"/>
        <end position="106"/>
    </location>
</feature>
<dbReference type="GO" id="GO:0071555">
    <property type="term" value="P:cell wall organization"/>
    <property type="evidence" value="ECO:0007669"/>
    <property type="project" value="TreeGrafter"/>
</dbReference>
<dbReference type="GO" id="GO:0008658">
    <property type="term" value="F:penicillin binding"/>
    <property type="evidence" value="ECO:0007669"/>
    <property type="project" value="InterPro"/>
</dbReference>
<dbReference type="SUPFAM" id="SSF56601">
    <property type="entry name" value="beta-lactamase/transpeptidase-like"/>
    <property type="match status" value="1"/>
</dbReference>
<evidence type="ECO:0000259" key="1">
    <source>
        <dbReference type="Pfam" id="PF00905"/>
    </source>
</evidence>
<dbReference type="Pfam" id="PF00905">
    <property type="entry name" value="Transpeptidase"/>
    <property type="match status" value="1"/>
</dbReference>
<dbReference type="InterPro" id="IPR050515">
    <property type="entry name" value="Beta-lactam/transpept"/>
</dbReference>
<dbReference type="GO" id="GO:0005886">
    <property type="term" value="C:plasma membrane"/>
    <property type="evidence" value="ECO:0007669"/>
    <property type="project" value="TreeGrafter"/>
</dbReference>
<sequence>MVSSFTPEVRGTLPISKDTLDAIKQGMKAVVSNSRGTAYNKFLGLQYSVYGKTGTATTSLDLPHAWFAGFTAENRTDMPDIAIVVIAENSGDGSEYAAPIFRRIVESYFSGEPQSLYPWEASIYLTKTPTPGAEETPTP</sequence>
<reference evidence="2" key="1">
    <citation type="submission" date="2019-08" db="EMBL/GenBank/DDBJ databases">
        <authorList>
            <person name="Kucharzyk K."/>
            <person name="Murdoch R.W."/>
            <person name="Higgins S."/>
            <person name="Loffler F."/>
        </authorList>
    </citation>
    <scope>NUCLEOTIDE SEQUENCE</scope>
</reference>
<dbReference type="InterPro" id="IPR012338">
    <property type="entry name" value="Beta-lactam/transpept-like"/>
</dbReference>
<accession>A0A645CJI8</accession>
<organism evidence="2">
    <name type="scientific">bioreactor metagenome</name>
    <dbReference type="NCBI Taxonomy" id="1076179"/>
    <lineage>
        <taxon>unclassified sequences</taxon>
        <taxon>metagenomes</taxon>
        <taxon>ecological metagenomes</taxon>
    </lineage>
</organism>
<dbReference type="InterPro" id="IPR001460">
    <property type="entry name" value="PCN-bd_Tpept"/>
</dbReference>